<evidence type="ECO:0000313" key="1">
    <source>
        <dbReference type="EMBL" id="KAG5537677.1"/>
    </source>
</evidence>
<reference evidence="2" key="1">
    <citation type="submission" date="2020-08" db="EMBL/GenBank/DDBJ databases">
        <title>Plant Genome Project.</title>
        <authorList>
            <person name="Zhang R.-G."/>
        </authorList>
    </citation>
    <scope>NUCLEOTIDE SEQUENCE</scope>
    <source>
        <strain evidence="2">WSP0</strain>
        <tissue evidence="2">Leaf</tissue>
    </source>
</reference>
<sequence>MDRRYLSGPPLPRLLRRLQVPRAPASTVALASTSASSAPPTSSFSVYRFSDGGGGRGRAAVEGWAATAVVVLEG</sequence>
<dbReference type="EMBL" id="JACTNZ010000008">
    <property type="protein sequence ID" value="KAG5537682.1"/>
    <property type="molecule type" value="Genomic_DNA"/>
</dbReference>
<gene>
    <name evidence="1" type="ORF">RHGRI_024957</name>
    <name evidence="2" type="ORF">RHGRI_024961</name>
</gene>
<accession>A0AAV6JBE5</accession>
<comment type="caution">
    <text evidence="2">The sequence shown here is derived from an EMBL/GenBank/DDBJ whole genome shotgun (WGS) entry which is preliminary data.</text>
</comment>
<protein>
    <submittedName>
        <fullName evidence="2">Uncharacterized protein</fullName>
    </submittedName>
</protein>
<evidence type="ECO:0000313" key="3">
    <source>
        <dbReference type="Proteomes" id="UP000823749"/>
    </source>
</evidence>
<proteinExistence type="predicted"/>
<dbReference type="EMBL" id="JACTNZ010000008">
    <property type="protein sequence ID" value="KAG5537677.1"/>
    <property type="molecule type" value="Genomic_DNA"/>
</dbReference>
<name>A0AAV6JBE5_9ERIC</name>
<keyword evidence="3" id="KW-1185">Reference proteome</keyword>
<organism evidence="2 3">
    <name type="scientific">Rhododendron griersonianum</name>
    <dbReference type="NCBI Taxonomy" id="479676"/>
    <lineage>
        <taxon>Eukaryota</taxon>
        <taxon>Viridiplantae</taxon>
        <taxon>Streptophyta</taxon>
        <taxon>Embryophyta</taxon>
        <taxon>Tracheophyta</taxon>
        <taxon>Spermatophyta</taxon>
        <taxon>Magnoliopsida</taxon>
        <taxon>eudicotyledons</taxon>
        <taxon>Gunneridae</taxon>
        <taxon>Pentapetalae</taxon>
        <taxon>asterids</taxon>
        <taxon>Ericales</taxon>
        <taxon>Ericaceae</taxon>
        <taxon>Ericoideae</taxon>
        <taxon>Rhodoreae</taxon>
        <taxon>Rhododendron</taxon>
    </lineage>
</organism>
<dbReference type="Proteomes" id="UP000823749">
    <property type="component" value="Chromosome 8"/>
</dbReference>
<evidence type="ECO:0000313" key="2">
    <source>
        <dbReference type="EMBL" id="KAG5537682.1"/>
    </source>
</evidence>
<dbReference type="AlphaFoldDB" id="A0AAV6JBE5"/>